<reference evidence="2" key="1">
    <citation type="journal article" date="2013" name="Extremophiles">
        <title>Proteinivorax tanatarense gen. nov., sp. nov., an anaerobic, haloalkaliphilic, proteolytic bacterium isolated from a decaying algal bloom, and proposal of Proteinivoraceae fam. nov.</title>
        <authorList>
            <person name="Kevbrin V."/>
            <person name="Boltyanskaya Y."/>
            <person name="Zhilina T."/>
            <person name="Kolganova T."/>
            <person name="Lavrentjeva E."/>
            <person name="Kuznetsov B."/>
        </authorList>
    </citation>
    <scope>NUCLEOTIDE SEQUENCE</scope>
    <source>
        <strain evidence="2">Z-910T</strain>
    </source>
</reference>
<dbReference type="Pfam" id="PF10646">
    <property type="entry name" value="Germane"/>
    <property type="match status" value="1"/>
</dbReference>
<evidence type="ECO:0000313" key="2">
    <source>
        <dbReference type="EMBL" id="XBX73878.1"/>
    </source>
</evidence>
<organism evidence="2">
    <name type="scientific">Proteinivorax tanatarense</name>
    <dbReference type="NCBI Taxonomy" id="1260629"/>
    <lineage>
        <taxon>Bacteria</taxon>
        <taxon>Bacillati</taxon>
        <taxon>Bacillota</taxon>
        <taxon>Clostridia</taxon>
        <taxon>Eubacteriales</taxon>
        <taxon>Proteinivoracaceae</taxon>
        <taxon>Proteinivorax</taxon>
    </lineage>
</organism>
<dbReference type="AlphaFoldDB" id="A0AAU7VIH6"/>
<dbReference type="InterPro" id="IPR019606">
    <property type="entry name" value="GerMN"/>
</dbReference>
<accession>A0AAU7VIH6</accession>
<proteinExistence type="predicted"/>
<gene>
    <name evidence="2" type="ORF">PRVXT_001890</name>
</gene>
<dbReference type="SMART" id="SM00909">
    <property type="entry name" value="Germane"/>
    <property type="match status" value="1"/>
</dbReference>
<protein>
    <submittedName>
        <fullName evidence="2">GerMN domain-containing protein</fullName>
    </submittedName>
</protein>
<dbReference type="RefSeq" id="WP_350342640.1">
    <property type="nucleotide sequence ID" value="NZ_CP158367.1"/>
</dbReference>
<evidence type="ECO:0000259" key="1">
    <source>
        <dbReference type="SMART" id="SM00909"/>
    </source>
</evidence>
<sequence length="181" mass="20363">MKKNIFFSAIFLITVLAVTGIIAITITTSENSHEFIIPDQQNDSIKSLSLYFANNEADQMVLEKRKVKVGNRIEEVIVEELIKGPNSSELYPTFPKGAELYGVEVIEGIAFVNFKESLLSLHWGGASREIMTICSLVFSLTEIEYIESVQILIESERVETLAGSFDIHEPLKSEDVKTYLR</sequence>
<feature type="domain" description="GerMN" evidence="1">
    <location>
        <begin position="74"/>
        <end position="162"/>
    </location>
</feature>
<name>A0AAU7VIH6_9FIRM</name>
<dbReference type="EMBL" id="CP158367">
    <property type="protein sequence ID" value="XBX73878.1"/>
    <property type="molecule type" value="Genomic_DNA"/>
</dbReference>
<reference evidence="2" key="2">
    <citation type="submission" date="2024-06" db="EMBL/GenBank/DDBJ databases">
        <authorList>
            <person name="Petrova K.O."/>
            <person name="Toshchakov S.V."/>
            <person name="Boltjanskaja Y.V."/>
            <person name="Kevbrin V."/>
        </authorList>
    </citation>
    <scope>NUCLEOTIDE SEQUENCE</scope>
    <source>
        <strain evidence="2">Z-910T</strain>
    </source>
</reference>